<name>A0A8J2TN42_9BACI</name>
<dbReference type="InterPro" id="IPR029068">
    <property type="entry name" value="Glyas_Bleomycin-R_OHBP_Dase"/>
</dbReference>
<evidence type="ECO:0000313" key="1">
    <source>
        <dbReference type="EMBL" id="GFZ76795.1"/>
    </source>
</evidence>
<gene>
    <name evidence="1" type="ORF">GCM10010978_18130</name>
</gene>
<dbReference type="RefSeq" id="WP_188392082.1">
    <property type="nucleotide sequence ID" value="NZ_BMEV01000030.1"/>
</dbReference>
<proteinExistence type="predicted"/>
<dbReference type="Proteomes" id="UP000602050">
    <property type="component" value="Unassembled WGS sequence"/>
</dbReference>
<comment type="caution">
    <text evidence="1">The sequence shown here is derived from an EMBL/GenBank/DDBJ whole genome shotgun (WGS) entry which is preliminary data.</text>
</comment>
<dbReference type="SUPFAM" id="SSF54593">
    <property type="entry name" value="Glyoxalase/Bleomycin resistance protein/Dihydroxybiphenyl dioxygenase"/>
    <property type="match status" value="1"/>
</dbReference>
<dbReference type="AlphaFoldDB" id="A0A8J2TN42"/>
<dbReference type="Gene3D" id="3.10.180.10">
    <property type="entry name" value="2,3-Dihydroxybiphenyl 1,2-Dioxygenase, domain 1"/>
    <property type="match status" value="1"/>
</dbReference>
<dbReference type="EMBL" id="BMEV01000030">
    <property type="protein sequence ID" value="GFZ76795.1"/>
    <property type="molecule type" value="Genomic_DNA"/>
</dbReference>
<keyword evidence="2" id="KW-1185">Reference proteome</keyword>
<accession>A0A8J2TN42</accession>
<protein>
    <submittedName>
        <fullName evidence="1">MerR family transcriptional regulator</fullName>
    </submittedName>
</protein>
<reference evidence="1" key="1">
    <citation type="journal article" date="2014" name="Int. J. Syst. Evol. Microbiol.">
        <title>Complete genome sequence of Corynebacterium casei LMG S-19264T (=DSM 44701T), isolated from a smear-ripened cheese.</title>
        <authorList>
            <consortium name="US DOE Joint Genome Institute (JGI-PGF)"/>
            <person name="Walter F."/>
            <person name="Albersmeier A."/>
            <person name="Kalinowski J."/>
            <person name="Ruckert C."/>
        </authorList>
    </citation>
    <scope>NUCLEOTIDE SEQUENCE</scope>
    <source>
        <strain evidence="1">CGMCC 1.12360</strain>
    </source>
</reference>
<organism evidence="1 2">
    <name type="scientific">Compostibacillus humi</name>
    <dbReference type="NCBI Taxonomy" id="1245525"/>
    <lineage>
        <taxon>Bacteria</taxon>
        <taxon>Bacillati</taxon>
        <taxon>Bacillota</taxon>
        <taxon>Bacilli</taxon>
        <taxon>Bacillales</taxon>
        <taxon>Bacillaceae</taxon>
        <taxon>Compostibacillus</taxon>
    </lineage>
</organism>
<sequence>MVGVEIDMIVSDSVKALELYEKIFAEIERIEVTSLPKGENEAVFSLYGVRFHMLDENEEFGLKAPSPDQMNTIWVNITVPDIKKTYTKAMELGCKEIQPVTELKDYGVSNAIFIDPFGYQWMLHQVHRKVSFEDRVKLWEEKNKETE</sequence>
<reference evidence="1" key="2">
    <citation type="submission" date="2020-09" db="EMBL/GenBank/DDBJ databases">
        <authorList>
            <person name="Sun Q."/>
            <person name="Zhou Y."/>
        </authorList>
    </citation>
    <scope>NUCLEOTIDE SEQUENCE</scope>
    <source>
        <strain evidence="1">CGMCC 1.12360</strain>
    </source>
</reference>
<evidence type="ECO:0000313" key="2">
    <source>
        <dbReference type="Proteomes" id="UP000602050"/>
    </source>
</evidence>